<evidence type="ECO:0000313" key="8">
    <source>
        <dbReference type="Proteomes" id="UP000297527"/>
    </source>
</evidence>
<dbReference type="EMBL" id="PQXN01000265">
    <property type="protein sequence ID" value="TGO47716.1"/>
    <property type="molecule type" value="Genomic_DNA"/>
</dbReference>
<feature type="transmembrane region" description="Helical" evidence="6">
    <location>
        <begin position="234"/>
        <end position="257"/>
    </location>
</feature>
<feature type="transmembrane region" description="Helical" evidence="6">
    <location>
        <begin position="309"/>
        <end position="333"/>
    </location>
</feature>
<comment type="caution">
    <text evidence="7">The sequence shown here is derived from an EMBL/GenBank/DDBJ whole genome shotgun (WGS) entry which is preliminary data.</text>
</comment>
<evidence type="ECO:0000313" key="7">
    <source>
        <dbReference type="EMBL" id="TGO47716.1"/>
    </source>
</evidence>
<keyword evidence="8" id="KW-1185">Reference proteome</keyword>
<evidence type="ECO:0000256" key="3">
    <source>
        <dbReference type="ARBA" id="ARBA00022989"/>
    </source>
</evidence>
<dbReference type="InterPro" id="IPR011701">
    <property type="entry name" value="MFS"/>
</dbReference>
<evidence type="ECO:0000256" key="2">
    <source>
        <dbReference type="ARBA" id="ARBA00022692"/>
    </source>
</evidence>
<keyword evidence="4 6" id="KW-0472">Membrane</keyword>
<protein>
    <recommendedName>
        <fullName evidence="9">Major facilitator superfamily (MFS) profile domain-containing protein</fullName>
    </recommendedName>
</protein>
<dbReference type="Gene3D" id="1.20.1250.20">
    <property type="entry name" value="MFS general substrate transporter like domains"/>
    <property type="match status" value="1"/>
</dbReference>
<evidence type="ECO:0000256" key="1">
    <source>
        <dbReference type="ARBA" id="ARBA00004141"/>
    </source>
</evidence>
<dbReference type="GO" id="GO:0022857">
    <property type="term" value="F:transmembrane transporter activity"/>
    <property type="evidence" value="ECO:0007669"/>
    <property type="project" value="InterPro"/>
</dbReference>
<feature type="transmembrane region" description="Helical" evidence="6">
    <location>
        <begin position="466"/>
        <end position="484"/>
    </location>
</feature>
<dbReference type="PANTHER" id="PTHR23507:SF1">
    <property type="entry name" value="FI18259P1-RELATED"/>
    <property type="match status" value="1"/>
</dbReference>
<feature type="region of interest" description="Disordered" evidence="5">
    <location>
        <begin position="1"/>
        <end position="21"/>
    </location>
</feature>
<evidence type="ECO:0000256" key="4">
    <source>
        <dbReference type="ARBA" id="ARBA00023136"/>
    </source>
</evidence>
<feature type="region of interest" description="Disordered" evidence="5">
    <location>
        <begin position="266"/>
        <end position="286"/>
    </location>
</feature>
<evidence type="ECO:0000256" key="6">
    <source>
        <dbReference type="SAM" id="Phobius"/>
    </source>
</evidence>
<accession>A0A4Z1HF43</accession>
<gene>
    <name evidence="7" type="ORF">BCON_0266g00080</name>
</gene>
<dbReference type="GO" id="GO:0016020">
    <property type="term" value="C:membrane"/>
    <property type="evidence" value="ECO:0007669"/>
    <property type="project" value="UniProtKB-SubCell"/>
</dbReference>
<dbReference type="Proteomes" id="UP000297527">
    <property type="component" value="Unassembled WGS sequence"/>
</dbReference>
<dbReference type="Pfam" id="PF07690">
    <property type="entry name" value="MFS_1"/>
    <property type="match status" value="1"/>
</dbReference>
<dbReference type="OrthoDB" id="194139at2759"/>
<feature type="compositionally biased region" description="Low complexity" evidence="5">
    <location>
        <begin position="1"/>
        <end position="15"/>
    </location>
</feature>
<dbReference type="CDD" id="cd06174">
    <property type="entry name" value="MFS"/>
    <property type="match status" value="1"/>
</dbReference>
<organism evidence="7 8">
    <name type="scientific">Botryotinia convoluta</name>
    <dbReference type="NCBI Taxonomy" id="54673"/>
    <lineage>
        <taxon>Eukaryota</taxon>
        <taxon>Fungi</taxon>
        <taxon>Dikarya</taxon>
        <taxon>Ascomycota</taxon>
        <taxon>Pezizomycotina</taxon>
        <taxon>Leotiomycetes</taxon>
        <taxon>Helotiales</taxon>
        <taxon>Sclerotiniaceae</taxon>
        <taxon>Botryotinia</taxon>
    </lineage>
</organism>
<dbReference type="SUPFAM" id="SSF103473">
    <property type="entry name" value="MFS general substrate transporter"/>
    <property type="match status" value="1"/>
</dbReference>
<reference evidence="7 8" key="1">
    <citation type="submission" date="2017-12" db="EMBL/GenBank/DDBJ databases">
        <title>Comparative genomics of Botrytis spp.</title>
        <authorList>
            <person name="Valero-Jimenez C.A."/>
            <person name="Tapia P."/>
            <person name="Veloso J."/>
            <person name="Silva-Moreno E."/>
            <person name="Staats M."/>
            <person name="Valdes J.H."/>
            <person name="Van Kan J.A.L."/>
        </authorList>
    </citation>
    <scope>NUCLEOTIDE SEQUENCE [LARGE SCALE GENOMIC DNA]</scope>
    <source>
        <strain evidence="7 8">MUCL11595</strain>
    </source>
</reference>
<sequence>MSRSSSLSPKQPLSSTDPPNEISPLISTHHHPYLTSSPLSPSLPTLILYFMTLHFLIAFCEMVLVAPLISLFESSLCHSYYNFPEPSLRLDNREIISEMCKISEIQGPLATIRGWKSFGDTVPVLLVAIPIGNLGDRYGRRKIMALSLIGVGLSLVQIFVVCAYPKIFDLRWVWLSSLFLLCGGGLYSSAAFMWAMASSLIPEDKRSYAFYYIFSAFYIAELIGSYVASITIDISPWIACSMAMGSVILGLLLLWLVPFSQSSPRPELSPPSTSSPSTSSTQLQSRHITTIPKTTILATIRHAMIQPNVLLCIPVFLVGTLRYTTLNILIQYSSVRFGTKISKGAMFYTETAIINIVLFLFLIPRISIWIKSRYHVKSEKIDLVLMKISVCFLLVGSLATGLAPTSGWVPVVGSRVSTLSLISHFIPPSSIATLYASIAVLENLGHAINDPSMQHIFAATLRLPPFWHALPFFVAAVGTLFPYICK</sequence>
<feature type="transmembrane region" description="Helical" evidence="6">
    <location>
        <begin position="209"/>
        <end position="228"/>
    </location>
</feature>
<evidence type="ECO:0000256" key="5">
    <source>
        <dbReference type="SAM" id="MobiDB-lite"/>
    </source>
</evidence>
<dbReference type="AlphaFoldDB" id="A0A4Z1HF43"/>
<comment type="subcellular location">
    <subcellularLocation>
        <location evidence="1">Membrane</location>
        <topology evidence="1">Multi-pass membrane protein</topology>
    </subcellularLocation>
</comment>
<feature type="transmembrane region" description="Helical" evidence="6">
    <location>
        <begin position="173"/>
        <end position="197"/>
    </location>
</feature>
<name>A0A4Z1HF43_9HELO</name>
<feature type="transmembrane region" description="Helical" evidence="6">
    <location>
        <begin position="143"/>
        <end position="167"/>
    </location>
</feature>
<evidence type="ECO:0008006" key="9">
    <source>
        <dbReference type="Google" id="ProtNLM"/>
    </source>
</evidence>
<keyword evidence="3 6" id="KW-1133">Transmembrane helix</keyword>
<dbReference type="InterPro" id="IPR036259">
    <property type="entry name" value="MFS_trans_sf"/>
</dbReference>
<feature type="transmembrane region" description="Helical" evidence="6">
    <location>
        <begin position="345"/>
        <end position="363"/>
    </location>
</feature>
<feature type="transmembrane region" description="Helical" evidence="6">
    <location>
        <begin position="46"/>
        <end position="72"/>
    </location>
</feature>
<feature type="transmembrane region" description="Helical" evidence="6">
    <location>
        <begin position="384"/>
        <end position="405"/>
    </location>
</feature>
<proteinExistence type="predicted"/>
<dbReference type="PANTHER" id="PTHR23507">
    <property type="entry name" value="ZGC:174356"/>
    <property type="match status" value="1"/>
</dbReference>
<keyword evidence="2 6" id="KW-0812">Transmembrane</keyword>